<dbReference type="OrthoDB" id="25212at2157"/>
<dbReference type="Pfam" id="PF00108">
    <property type="entry name" value="Thiolase_N"/>
    <property type="match status" value="1"/>
</dbReference>
<evidence type="ECO:0000313" key="13">
    <source>
        <dbReference type="Proteomes" id="UP000308037"/>
    </source>
</evidence>
<dbReference type="GO" id="GO:0010124">
    <property type="term" value="P:phenylacetate catabolic process"/>
    <property type="evidence" value="ECO:0007669"/>
    <property type="project" value="TreeGrafter"/>
</dbReference>
<evidence type="ECO:0000313" key="12">
    <source>
        <dbReference type="EMBL" id="TKR25276.1"/>
    </source>
</evidence>
<keyword evidence="9" id="KW-0012">Acyltransferase</keyword>
<keyword evidence="7" id="KW-0576">Peroxisome</keyword>
<reference evidence="12 13" key="1">
    <citation type="submission" date="2019-04" db="EMBL/GenBank/DDBJ databases">
        <title>Natronomonas sp. F20-122 a newhaloarchaeon isolated from a saline saltern of Isla Bacuta, Huelva, Spain.</title>
        <authorList>
            <person name="Duran-Viseras A."/>
            <person name="Sanchez-Porro C."/>
            <person name="Ventosa A."/>
        </authorList>
    </citation>
    <scope>NUCLEOTIDE SEQUENCE [LARGE SCALE GENOMIC DNA]</scope>
    <source>
        <strain evidence="12 13">F20-122</strain>
    </source>
</reference>
<evidence type="ECO:0000259" key="11">
    <source>
        <dbReference type="Pfam" id="PF02803"/>
    </source>
</evidence>
<dbReference type="InterPro" id="IPR020616">
    <property type="entry name" value="Thiolase_N"/>
</dbReference>
<keyword evidence="8" id="KW-0414">Isoprene biosynthesis</keyword>
<dbReference type="InterPro" id="IPR020613">
    <property type="entry name" value="Thiolase_CS"/>
</dbReference>
<evidence type="ECO:0000256" key="4">
    <source>
        <dbReference type="ARBA" id="ARBA00022832"/>
    </source>
</evidence>
<comment type="similarity">
    <text evidence="2">Belongs to the thiolase-like superfamily. Thiolase family.</text>
</comment>
<evidence type="ECO:0000256" key="3">
    <source>
        <dbReference type="ARBA" id="ARBA00022679"/>
    </source>
</evidence>
<dbReference type="GO" id="GO:0006635">
    <property type="term" value="P:fatty acid beta-oxidation"/>
    <property type="evidence" value="ECO:0007669"/>
    <property type="project" value="TreeGrafter"/>
</dbReference>
<keyword evidence="5" id="KW-0809">Transit peptide</keyword>
<dbReference type="Gene3D" id="3.40.47.10">
    <property type="match status" value="2"/>
</dbReference>
<protein>
    <submittedName>
        <fullName evidence="12">Thiolase family protein</fullName>
    </submittedName>
</protein>
<dbReference type="PANTHER" id="PTHR43853:SF8">
    <property type="entry name" value="3-KETOACYL-COA THIOLASE, PEROXISOMAL"/>
    <property type="match status" value="1"/>
</dbReference>
<evidence type="ECO:0000256" key="1">
    <source>
        <dbReference type="ARBA" id="ARBA00004275"/>
    </source>
</evidence>
<evidence type="ECO:0000256" key="6">
    <source>
        <dbReference type="ARBA" id="ARBA00023098"/>
    </source>
</evidence>
<evidence type="ECO:0000256" key="7">
    <source>
        <dbReference type="ARBA" id="ARBA00023140"/>
    </source>
</evidence>
<feature type="domain" description="Thiolase N-terminal" evidence="10">
    <location>
        <begin position="7"/>
        <end position="252"/>
    </location>
</feature>
<sequence length="383" mass="40785">MSDNTPVVVKAYRTPFGKEGGVFADVRPEDLSIPLIDRILEETELTGEDVDDLKWGCAQQRSEQGNNMARVIALMSELGEDTPATTINRWCASSAEAIINAADAIAAGQRDCIIAGGVESMSRVPMGANNEIHPGLNDHHNVAALQMGMTAEAVAERFDVSRETQDEYAAQSQQRAVAATEEGRFDDEIVPIAGHDDEGEEITVTEDEGLRPGTTAEKLAELPTVFKSEGTVTPGNASQMTDGAAALLVTSRAFAEEHGFEELAEIGNNAVAGVEPEVMGIGPVPACEDLFERSGTTADDYDLVELNEAFASQCVYCRDELGFDNETYNVNGGAIALGHPLGATGARLPVTLIHEMHKRDASRGLATECIGFGQGAAIEFLVE</sequence>
<dbReference type="PIRSF" id="PIRSF000429">
    <property type="entry name" value="Ac-CoA_Ac_transf"/>
    <property type="match status" value="1"/>
</dbReference>
<dbReference type="AlphaFoldDB" id="A0A4U5JAT2"/>
<keyword evidence="4" id="KW-0276">Fatty acid metabolism</keyword>
<dbReference type="CDD" id="cd00751">
    <property type="entry name" value="thiolase"/>
    <property type="match status" value="1"/>
</dbReference>
<keyword evidence="3" id="KW-0808">Transferase</keyword>
<dbReference type="GO" id="GO:0003988">
    <property type="term" value="F:acetyl-CoA C-acyltransferase activity"/>
    <property type="evidence" value="ECO:0007669"/>
    <property type="project" value="TreeGrafter"/>
</dbReference>
<evidence type="ECO:0000259" key="10">
    <source>
        <dbReference type="Pfam" id="PF00108"/>
    </source>
</evidence>
<evidence type="ECO:0000256" key="9">
    <source>
        <dbReference type="ARBA" id="ARBA00023315"/>
    </source>
</evidence>
<accession>A0A4U5JAT2</accession>
<keyword evidence="6" id="KW-0443">Lipid metabolism</keyword>
<dbReference type="RefSeq" id="WP_137276915.1">
    <property type="nucleotide sequence ID" value="NZ_QKNX01000004.1"/>
</dbReference>
<dbReference type="PANTHER" id="PTHR43853">
    <property type="entry name" value="3-KETOACYL-COA THIOLASE, PEROXISOMAL"/>
    <property type="match status" value="1"/>
</dbReference>
<comment type="caution">
    <text evidence="12">The sequence shown here is derived from an EMBL/GenBank/DDBJ whole genome shotgun (WGS) entry which is preliminary data.</text>
</comment>
<feature type="domain" description="Thiolase C-terminal" evidence="11">
    <location>
        <begin position="262"/>
        <end position="378"/>
    </location>
</feature>
<dbReference type="InterPro" id="IPR050215">
    <property type="entry name" value="Thiolase-like_sf_Thiolase"/>
</dbReference>
<dbReference type="GO" id="GO:0005737">
    <property type="term" value="C:cytoplasm"/>
    <property type="evidence" value="ECO:0007669"/>
    <property type="project" value="UniProtKB-ARBA"/>
</dbReference>
<dbReference type="Proteomes" id="UP000308037">
    <property type="component" value="Unassembled WGS sequence"/>
</dbReference>
<dbReference type="EMBL" id="QKNX01000004">
    <property type="protein sequence ID" value="TKR25276.1"/>
    <property type="molecule type" value="Genomic_DNA"/>
</dbReference>
<keyword evidence="13" id="KW-1185">Reference proteome</keyword>
<dbReference type="InterPro" id="IPR002155">
    <property type="entry name" value="Thiolase"/>
</dbReference>
<dbReference type="PROSITE" id="PS00737">
    <property type="entry name" value="THIOLASE_2"/>
    <property type="match status" value="1"/>
</dbReference>
<gene>
    <name evidence="12" type="ORF">DM868_10950</name>
</gene>
<evidence type="ECO:0000256" key="2">
    <source>
        <dbReference type="ARBA" id="ARBA00010982"/>
    </source>
</evidence>
<evidence type="ECO:0000256" key="5">
    <source>
        <dbReference type="ARBA" id="ARBA00022946"/>
    </source>
</evidence>
<name>A0A4U5JAT2_9EURY</name>
<evidence type="ECO:0000256" key="8">
    <source>
        <dbReference type="ARBA" id="ARBA00023229"/>
    </source>
</evidence>
<dbReference type="Pfam" id="PF02803">
    <property type="entry name" value="Thiolase_C"/>
    <property type="match status" value="1"/>
</dbReference>
<dbReference type="NCBIfam" id="TIGR01930">
    <property type="entry name" value="AcCoA-C-Actrans"/>
    <property type="match status" value="1"/>
</dbReference>
<dbReference type="FunFam" id="3.40.47.10:FF:000010">
    <property type="entry name" value="Acetyl-CoA acetyltransferase (Thiolase)"/>
    <property type="match status" value="1"/>
</dbReference>
<dbReference type="GO" id="GO:0008299">
    <property type="term" value="P:isoprenoid biosynthetic process"/>
    <property type="evidence" value="ECO:0007669"/>
    <property type="project" value="UniProtKB-KW"/>
</dbReference>
<comment type="subcellular location">
    <subcellularLocation>
        <location evidence="1">Peroxisome</location>
    </subcellularLocation>
</comment>
<organism evidence="12 13">
    <name type="scientific">Natronomonas salsuginis</name>
    <dbReference type="NCBI Taxonomy" id="2217661"/>
    <lineage>
        <taxon>Archaea</taxon>
        <taxon>Methanobacteriati</taxon>
        <taxon>Methanobacteriota</taxon>
        <taxon>Stenosarchaea group</taxon>
        <taxon>Halobacteria</taxon>
        <taxon>Halobacteriales</taxon>
        <taxon>Natronomonadaceae</taxon>
        <taxon>Natronomonas</taxon>
    </lineage>
</organism>
<dbReference type="SUPFAM" id="SSF53901">
    <property type="entry name" value="Thiolase-like"/>
    <property type="match status" value="2"/>
</dbReference>
<dbReference type="InterPro" id="IPR016039">
    <property type="entry name" value="Thiolase-like"/>
</dbReference>
<proteinExistence type="inferred from homology"/>
<dbReference type="InterPro" id="IPR020617">
    <property type="entry name" value="Thiolase_C"/>
</dbReference>